<dbReference type="Proteomes" id="UP000295264">
    <property type="component" value="Unassembled WGS sequence"/>
</dbReference>
<accession>A0A484GPJ0</accession>
<reference evidence="1 2" key="1">
    <citation type="journal article" date="2018" name="Genomics">
        <title>Molecular footprints of inshore aquatic adaptation in Indo-Pacific humpback dolphin (Sousa chinensis).</title>
        <authorList>
            <person name="Ming Y."/>
            <person name="Jian J."/>
            <person name="Yu F."/>
            <person name="Yu X."/>
            <person name="Wang J."/>
            <person name="Liu W."/>
        </authorList>
    </citation>
    <scope>NUCLEOTIDE SEQUENCE [LARGE SCALE GENOMIC DNA]</scope>
    <source>
        <strain evidence="1">MY-2018</strain>
        <tissue evidence="1">Skin</tissue>
    </source>
</reference>
<comment type="caution">
    <text evidence="1">The sequence shown here is derived from an EMBL/GenBank/DDBJ whole genome shotgun (WGS) entry which is preliminary data.</text>
</comment>
<proteinExistence type="predicted"/>
<keyword evidence="2" id="KW-1185">Reference proteome</keyword>
<sequence>KDPKKCLDESKLANKNVLDFPRQVKCHCADSFT</sequence>
<protein>
    <submittedName>
        <fullName evidence="1">Uncharacterized protein</fullName>
    </submittedName>
</protein>
<feature type="non-terminal residue" evidence="1">
    <location>
        <position position="1"/>
    </location>
</feature>
<gene>
    <name evidence="1" type="ORF">DBR06_SOUSAS1910053</name>
</gene>
<organism evidence="1 2">
    <name type="scientific">Sousa chinensis</name>
    <name type="common">Indo-pacific humpbacked dolphin</name>
    <name type="synonym">Steno chinensis</name>
    <dbReference type="NCBI Taxonomy" id="103600"/>
    <lineage>
        <taxon>Eukaryota</taxon>
        <taxon>Metazoa</taxon>
        <taxon>Chordata</taxon>
        <taxon>Craniata</taxon>
        <taxon>Vertebrata</taxon>
        <taxon>Euteleostomi</taxon>
        <taxon>Mammalia</taxon>
        <taxon>Eutheria</taxon>
        <taxon>Laurasiatheria</taxon>
        <taxon>Artiodactyla</taxon>
        <taxon>Whippomorpha</taxon>
        <taxon>Cetacea</taxon>
        <taxon>Odontoceti</taxon>
        <taxon>Delphinidae</taxon>
        <taxon>Sousa</taxon>
    </lineage>
</organism>
<dbReference type="AlphaFoldDB" id="A0A484GPJ0"/>
<evidence type="ECO:0000313" key="2">
    <source>
        <dbReference type="Proteomes" id="UP000295264"/>
    </source>
</evidence>
<name>A0A484GPJ0_SOUCH</name>
<dbReference type="EMBL" id="QWLN02005675">
    <property type="protein sequence ID" value="TEA37361.1"/>
    <property type="molecule type" value="Genomic_DNA"/>
</dbReference>
<evidence type="ECO:0000313" key="1">
    <source>
        <dbReference type="EMBL" id="TEA37361.1"/>
    </source>
</evidence>